<reference evidence="1 2" key="1">
    <citation type="journal article" date="2023" name="G3 (Bethesda)">
        <title>A chromosome-length genome assembly and annotation of blackberry (Rubus argutus, cv. 'Hillquist').</title>
        <authorList>
            <person name="Bruna T."/>
            <person name="Aryal R."/>
            <person name="Dudchenko O."/>
            <person name="Sargent D.J."/>
            <person name="Mead D."/>
            <person name="Buti M."/>
            <person name="Cavallini A."/>
            <person name="Hytonen T."/>
            <person name="Andres J."/>
            <person name="Pham M."/>
            <person name="Weisz D."/>
            <person name="Mascagni F."/>
            <person name="Usai G."/>
            <person name="Natali L."/>
            <person name="Bassil N."/>
            <person name="Fernandez G.E."/>
            <person name="Lomsadze A."/>
            <person name="Armour M."/>
            <person name="Olukolu B."/>
            <person name="Poorten T."/>
            <person name="Britton C."/>
            <person name="Davik J."/>
            <person name="Ashrafi H."/>
            <person name="Aiden E.L."/>
            <person name="Borodovsky M."/>
            <person name="Worthington M."/>
        </authorList>
    </citation>
    <scope>NUCLEOTIDE SEQUENCE [LARGE SCALE GENOMIC DNA]</scope>
    <source>
        <strain evidence="1">PI 553951</strain>
    </source>
</reference>
<comment type="caution">
    <text evidence="1">The sequence shown here is derived from an EMBL/GenBank/DDBJ whole genome shotgun (WGS) entry which is preliminary data.</text>
</comment>
<name>A0AAW1VJ79_RUBAR</name>
<dbReference type="EMBL" id="JBEDUW010000348">
    <property type="protein sequence ID" value="KAK9900964.1"/>
    <property type="molecule type" value="Genomic_DNA"/>
</dbReference>
<organism evidence="1 2">
    <name type="scientific">Rubus argutus</name>
    <name type="common">Southern blackberry</name>
    <dbReference type="NCBI Taxonomy" id="59490"/>
    <lineage>
        <taxon>Eukaryota</taxon>
        <taxon>Viridiplantae</taxon>
        <taxon>Streptophyta</taxon>
        <taxon>Embryophyta</taxon>
        <taxon>Tracheophyta</taxon>
        <taxon>Spermatophyta</taxon>
        <taxon>Magnoliopsida</taxon>
        <taxon>eudicotyledons</taxon>
        <taxon>Gunneridae</taxon>
        <taxon>Pentapetalae</taxon>
        <taxon>rosids</taxon>
        <taxon>fabids</taxon>
        <taxon>Rosales</taxon>
        <taxon>Rosaceae</taxon>
        <taxon>Rosoideae</taxon>
        <taxon>Rosoideae incertae sedis</taxon>
        <taxon>Rubus</taxon>
    </lineage>
</organism>
<gene>
    <name evidence="1" type="ORF">M0R45_002364</name>
</gene>
<dbReference type="AlphaFoldDB" id="A0AAW1VJ79"/>
<evidence type="ECO:0000313" key="1">
    <source>
        <dbReference type="EMBL" id="KAK9900964.1"/>
    </source>
</evidence>
<dbReference type="Proteomes" id="UP001457282">
    <property type="component" value="Unassembled WGS sequence"/>
</dbReference>
<proteinExistence type="predicted"/>
<sequence length="121" mass="13405">MNARAVRAEHRGGGAGWGRSVTAAINKAGEGIDGGQTSSLREAELGSFEVDGGLGLVKWQRRHLGAKRLKRRRWRRLVHGIKAARALKVTAPVRLKRRSCERRPVWIDDGVVVRCLGSLRF</sequence>
<accession>A0AAW1VJ79</accession>
<keyword evidence="2" id="KW-1185">Reference proteome</keyword>
<protein>
    <submittedName>
        <fullName evidence="1">Uncharacterized protein</fullName>
    </submittedName>
</protein>
<evidence type="ECO:0000313" key="2">
    <source>
        <dbReference type="Proteomes" id="UP001457282"/>
    </source>
</evidence>